<keyword evidence="3" id="KW-1185">Reference proteome</keyword>
<feature type="region of interest" description="Disordered" evidence="2">
    <location>
        <begin position="308"/>
        <end position="332"/>
    </location>
</feature>
<feature type="region of interest" description="Disordered" evidence="2">
    <location>
        <begin position="125"/>
        <end position="145"/>
    </location>
</feature>
<feature type="compositionally biased region" description="Polar residues" evidence="2">
    <location>
        <begin position="251"/>
        <end position="265"/>
    </location>
</feature>
<dbReference type="InterPro" id="IPR026784">
    <property type="entry name" value="Coact_PPARg"/>
</dbReference>
<proteinExistence type="inferred from homology"/>
<feature type="region of interest" description="Disordered" evidence="2">
    <location>
        <begin position="563"/>
        <end position="587"/>
    </location>
</feature>
<dbReference type="Gene3D" id="3.40.50.1010">
    <property type="entry name" value="5'-nuclease"/>
    <property type="match status" value="1"/>
</dbReference>
<dbReference type="SUPFAM" id="SSF88723">
    <property type="entry name" value="PIN domain-like"/>
    <property type="match status" value="1"/>
</dbReference>
<name>A0A9C6X226_FRAOC</name>
<dbReference type="GO" id="GO:0005634">
    <property type="term" value="C:nucleus"/>
    <property type="evidence" value="ECO:0007669"/>
    <property type="project" value="TreeGrafter"/>
</dbReference>
<dbReference type="OrthoDB" id="7411531at2759"/>
<accession>A0A9C6X226</accession>
<dbReference type="PANTHER" id="PTHR15976">
    <property type="entry name" value="CONSTITUTIVE COACTIVATOR OF PEROXISOME PROLIFERATOR-ACTIVATED RECEPTOR GAMMA"/>
    <property type="match status" value="1"/>
</dbReference>
<evidence type="ECO:0000313" key="4">
    <source>
        <dbReference type="RefSeq" id="XP_052127718.1"/>
    </source>
</evidence>
<dbReference type="KEGG" id="foc:113212294"/>
<dbReference type="InterPro" id="IPR029060">
    <property type="entry name" value="PIN-like_dom_sf"/>
</dbReference>
<evidence type="ECO:0000256" key="2">
    <source>
        <dbReference type="SAM" id="MobiDB-lite"/>
    </source>
</evidence>
<feature type="compositionally biased region" description="Basic and acidic residues" evidence="2">
    <location>
        <begin position="267"/>
        <end position="288"/>
    </location>
</feature>
<dbReference type="Proteomes" id="UP000504606">
    <property type="component" value="Unplaced"/>
</dbReference>
<dbReference type="PANTHER" id="PTHR15976:SF17">
    <property type="entry name" value="CONSTITUTIVE COACTIVATOR OF PEROXISOME PROLIFERATOR-ACTIVATED RECEPTOR GAMMA"/>
    <property type="match status" value="1"/>
</dbReference>
<evidence type="ECO:0000313" key="3">
    <source>
        <dbReference type="Proteomes" id="UP000504606"/>
    </source>
</evidence>
<feature type="region of interest" description="Disordered" evidence="2">
    <location>
        <begin position="210"/>
        <end position="289"/>
    </location>
</feature>
<dbReference type="GeneID" id="113212294"/>
<comment type="similarity">
    <text evidence="1">Belongs to the constitutive coactivator of PPAR-gamma family.</text>
</comment>
<sequence length="941" mass="103007">MGIQGLERYLLTHHDACPTVSIADLVKEYKEKTGRSEAVAVVDGGMLTYHVMGRLDLLLGGQFKEFAEGIVAFARRLQGVGAAPVFFFKGVPSKGRLSTWSERKRKEHARAVAVYARLQDTAQRAGDSQVVTEPQPEVSEVVTEPQPEVNVVVTEPQPEVNEVVTEPQPEVNEVVTEPQPEVSQVVTEPQPEVNEVVTEPQLELNEVVTEPQPEVNDAVTEPQPEANEAVTKPQPEVNEAVTIQRQKKSDQTTNCCKNQRENVNQEGRPEKSLGDVRPSAEAEGEHDQGAVLEVAVSGLRLDSADCEPLLGSAPSHQVQPGSGGGRGRGCFAPRGRGAVRGRRVLTVRDQPAHQTAGHGNLLPPGTHDCALLALKMAGFEVRLTVDEFDVEVARFARRESCFCILSRDTDYVAMEGALHYLSLGHLDEQAMTTVLFDRDAIARALGLRHRQQLPLLLALLPNGCVPAPYLIPLHLIASGGRKESLSPKLYFRVEKVVQKLGELVRKDLWGKSVEEAAEIVITRALASYPKETLNRFSRELKFADRWALRESLRVQLEASLRGHDYTPPASDESPAPKASPVSSNDKCNSVDSEVLELALARHRGLRFASPWVLTLLLRRVIELNPVLEDPTLPPHCGSATALLAFRRRAYGVLFKGSVLTNEDPLVVREFILSNALPSDGQLQPTVVYPNMPEDVLVPHPGLKALWSGEDHAASAWRLFVWCLCPALLSSSESADELVGRLRALPPALALPAAAMFLLRHSGAVASALSARPGAGLCNPGVGTDVHLKGASLEVLSEDDILQLIARTCVVAGRLSAAEIGALPKPRCVRLAVHIAALFMRTWSYLVVLNDILGNPVPVDKLYPPDFFDGKLWQCMFSGSRVHQMNIASHPPPTIQGDQTAVTLRQKTSASPEWLHCEKCFGICKTYFAIYTQTVSKYFFFF</sequence>
<gene>
    <name evidence="4" type="primary">LOC113212294</name>
</gene>
<dbReference type="RefSeq" id="XP_052127718.1">
    <property type="nucleotide sequence ID" value="XM_052271758.1"/>
</dbReference>
<feature type="region of interest" description="Disordered" evidence="2">
    <location>
        <begin position="169"/>
        <end position="192"/>
    </location>
</feature>
<reference evidence="4" key="1">
    <citation type="submission" date="2025-08" db="UniProtKB">
        <authorList>
            <consortium name="RefSeq"/>
        </authorList>
    </citation>
    <scope>IDENTIFICATION</scope>
    <source>
        <tissue evidence="4">Whole organism</tissue>
    </source>
</reference>
<dbReference type="AlphaFoldDB" id="A0A9C6X226"/>
<protein>
    <submittedName>
        <fullName evidence="4">Uncharacterized protein LOC113212294 isoform X1</fullName>
    </submittedName>
</protein>
<organism evidence="3 4">
    <name type="scientific">Frankliniella occidentalis</name>
    <name type="common">Western flower thrips</name>
    <name type="synonym">Euthrips occidentalis</name>
    <dbReference type="NCBI Taxonomy" id="133901"/>
    <lineage>
        <taxon>Eukaryota</taxon>
        <taxon>Metazoa</taxon>
        <taxon>Ecdysozoa</taxon>
        <taxon>Arthropoda</taxon>
        <taxon>Hexapoda</taxon>
        <taxon>Insecta</taxon>
        <taxon>Pterygota</taxon>
        <taxon>Neoptera</taxon>
        <taxon>Paraneoptera</taxon>
        <taxon>Thysanoptera</taxon>
        <taxon>Terebrantia</taxon>
        <taxon>Thripoidea</taxon>
        <taxon>Thripidae</taxon>
        <taxon>Frankliniella</taxon>
    </lineage>
</organism>
<evidence type="ECO:0000256" key="1">
    <source>
        <dbReference type="ARBA" id="ARBA00009495"/>
    </source>
</evidence>